<feature type="compositionally biased region" description="Acidic residues" evidence="1">
    <location>
        <begin position="142"/>
        <end position="159"/>
    </location>
</feature>
<evidence type="ECO:0000256" key="1">
    <source>
        <dbReference type="SAM" id="MobiDB-lite"/>
    </source>
</evidence>
<reference evidence="2" key="1">
    <citation type="journal article" date="2020" name="Nature">
        <title>Giant virus diversity and host interactions through global metagenomics.</title>
        <authorList>
            <person name="Schulz F."/>
            <person name="Roux S."/>
            <person name="Paez-Espino D."/>
            <person name="Jungbluth S."/>
            <person name="Walsh D.A."/>
            <person name="Denef V.J."/>
            <person name="McMahon K.D."/>
            <person name="Konstantinidis K.T."/>
            <person name="Eloe-Fadrosh E.A."/>
            <person name="Kyrpides N.C."/>
            <person name="Woyke T."/>
        </authorList>
    </citation>
    <scope>NUCLEOTIDE SEQUENCE</scope>
    <source>
        <strain evidence="2">GVMAG-M-3300009182-78</strain>
    </source>
</reference>
<feature type="region of interest" description="Disordered" evidence="1">
    <location>
        <begin position="720"/>
        <end position="773"/>
    </location>
</feature>
<protein>
    <submittedName>
        <fullName evidence="2">Uncharacterized protein</fullName>
    </submittedName>
</protein>
<feature type="compositionally biased region" description="Basic residues" evidence="1">
    <location>
        <begin position="739"/>
        <end position="773"/>
    </location>
</feature>
<organism evidence="2">
    <name type="scientific">viral metagenome</name>
    <dbReference type="NCBI Taxonomy" id="1070528"/>
    <lineage>
        <taxon>unclassified sequences</taxon>
        <taxon>metagenomes</taxon>
        <taxon>organismal metagenomes</taxon>
    </lineage>
</organism>
<feature type="region of interest" description="Disordered" evidence="1">
    <location>
        <begin position="141"/>
        <end position="163"/>
    </location>
</feature>
<name>A0A6C0B1E8_9ZZZZ</name>
<dbReference type="AlphaFoldDB" id="A0A6C0B1E8"/>
<evidence type="ECO:0000313" key="2">
    <source>
        <dbReference type="EMBL" id="QHS85349.1"/>
    </source>
</evidence>
<proteinExistence type="predicted"/>
<feature type="compositionally biased region" description="Polar residues" evidence="1">
    <location>
        <begin position="720"/>
        <end position="730"/>
    </location>
</feature>
<dbReference type="EMBL" id="MN739042">
    <property type="protein sequence ID" value="QHS85349.1"/>
    <property type="molecule type" value="Genomic_DNA"/>
</dbReference>
<sequence length="773" mass="86125">MYKIHAVITKLMKKITKQTSRKNTTKRRKRRLRGGQDSESAFLSDLDKSVLNLFIHIIFITYQAGVDIKLFPNIDSSRLAKLLYGYFNYAKKNSGEKTAFYGMLNLDFLSYFEDKENIKKVLDEMEGGQGKIEPFKPILPTIEEDEDEDNDEDEDEEIEEVHSTQVLGGPTFSKNFKTLFVGTLLAMFPKNVGGVGNFVEYSESENPASSVFSLLNLLMGKDVPFNIALLRFFNPRGYCSINSAVTTGQITSAQQTLMKDYQDAIYPPSYFTVSPNAASYEKAMIQQYKNEWEHVGNIMGVSHFSGEVVTGITLETYPDTASVGKKVELIHRYLFEQRQFFIDQLASEGRSTDLAKYGPIASTFFRAGHALSVILLPNNGLLLVDSENTPLYGKTFEDARVNRNGTHDYQTIFYKAPASHMVDLSLQPFEEVMLSQLQEFMPQNSPILNSTTDQVTPRLSESLVKYLTESYPRLKGKVYSQKSEIGIYAAGDTPFLHDSNVAEREIITFKGSISSLGANKPTRLRRELWQIDDAYDPTITNGYTLKGEPSGKVPAINQWKLIPPNKGSGSQFKMPVTRLPGLNNGTEFDRPFLRGIDIKKPAGLKVNTADDIVKILGKDAAVGVDIDEDALNNAWEQVHPKPVVQMKPVPHAQPATSFQQGNNSNPTFFQKINATCQSFIDGTSEFFANNQTDINEFMTIGAGMAFSLALNGLVQNQTTIGSPGGNSSVPSIGYGGNKINKKLSNKTNKKSSNKTNKKQAKYIKKGKKATRKK</sequence>
<accession>A0A6C0B1E8</accession>